<dbReference type="GO" id="GO:0006433">
    <property type="term" value="P:prolyl-tRNA aminoacylation"/>
    <property type="evidence" value="ECO:0007669"/>
    <property type="project" value="UniProtKB-UniRule"/>
</dbReference>
<dbReference type="Pfam" id="PF03129">
    <property type="entry name" value="HGTP_anticodon"/>
    <property type="match status" value="1"/>
</dbReference>
<dbReference type="GO" id="GO:0004827">
    <property type="term" value="F:proline-tRNA ligase activity"/>
    <property type="evidence" value="ECO:0007669"/>
    <property type="project" value="UniProtKB-UniRule"/>
</dbReference>
<dbReference type="InterPro" id="IPR007214">
    <property type="entry name" value="YbaK/aa-tRNA-synth-assoc-dom"/>
</dbReference>
<keyword evidence="8 10" id="KW-0030">Aminoacyl-tRNA synthetase</keyword>
<feature type="domain" description="Aminoacyl-transfer RNA synthetases class-II family profile" evidence="11">
    <location>
        <begin position="33"/>
        <end position="520"/>
    </location>
</feature>
<dbReference type="GO" id="GO:0005524">
    <property type="term" value="F:ATP binding"/>
    <property type="evidence" value="ECO:0007669"/>
    <property type="project" value="UniProtKB-UniRule"/>
</dbReference>
<evidence type="ECO:0000256" key="8">
    <source>
        <dbReference type="ARBA" id="ARBA00023146"/>
    </source>
</evidence>
<dbReference type="STRING" id="261392.SAMN02745149_02119"/>
<dbReference type="CDD" id="cd00861">
    <property type="entry name" value="ProRS_anticodon_short"/>
    <property type="match status" value="1"/>
</dbReference>
<evidence type="ECO:0000259" key="11">
    <source>
        <dbReference type="PROSITE" id="PS50862"/>
    </source>
</evidence>
<sequence>MKATKTIISTLRDAPNDAVISSHQLMMRTGMLRKLGNGLYSYMPLGLRSLRKVENIIREELDAAGLLEMKPTVVVPGDIWRESGRWDKMSGEMLTAQNRAGQDMVVSPTAEEAFTVLIREGLSSYKQLPVIVYQINTKYRDEIRPRYGVMRGREFTMMDAYSFDADQKSLDESYEKCAAAYRRIFKRMGLSTISVKADTGAMGGSGSEEFMVESEVGDDTLILCPNCSYAANVEKAACRPDEALDKDGKPQVPATEQISKVDCPGVETIAAMETFFKMPATQFIKVLIYKVYNSTLDFTDAPGGKSFRREEENTAAPYYPESFIAVAIRGDLDVNETKLAAVLKASGVELAEQEDVIKYSGAPHGFVGPVGLTKVPLLADESVMVSRGDGTFDVKLHDTVTGGGTKDIDNMHVEPGRDFVPFMTADVRVVKPGDKCPDCGGTFYMKKGNELGHIFKLGDKYTKSMNVTYLDVNGKPVTPIMGCYGIGVDRTLASIIEEHHDEKGIIWTMSTAPYQVVIVPVKYDGTMKEAADKLYDELTKEGIEVLLDDRNERPGVKFNDADLIGFPIRIVVGEKNLPNVEIKLRKEADARLVPLADAAKETAAVVRAELAELSK</sequence>
<dbReference type="InterPro" id="IPR002314">
    <property type="entry name" value="aa-tRNA-synt_IIb"/>
</dbReference>
<dbReference type="EMBL" id="FUWG01000017">
    <property type="protein sequence ID" value="SJZ71245.1"/>
    <property type="molecule type" value="Genomic_DNA"/>
</dbReference>
<keyword evidence="5 10" id="KW-0547">Nucleotide-binding</keyword>
<dbReference type="PROSITE" id="PS50862">
    <property type="entry name" value="AA_TRNA_LIGASE_II"/>
    <property type="match status" value="1"/>
</dbReference>
<dbReference type="SUPFAM" id="SSF55826">
    <property type="entry name" value="YbaK/ProRS associated domain"/>
    <property type="match status" value="1"/>
</dbReference>
<evidence type="ECO:0000313" key="13">
    <source>
        <dbReference type="Proteomes" id="UP000190423"/>
    </source>
</evidence>
<protein>
    <recommendedName>
        <fullName evidence="10">Proline--tRNA ligase</fullName>
        <ecNumber evidence="10">6.1.1.15</ecNumber>
    </recommendedName>
    <alternativeName>
        <fullName evidence="10">Prolyl-tRNA synthetase</fullName>
        <shortName evidence="10">ProRS</shortName>
    </alternativeName>
</protein>
<dbReference type="GO" id="GO:0002161">
    <property type="term" value="F:aminoacyl-tRNA deacylase activity"/>
    <property type="evidence" value="ECO:0007669"/>
    <property type="project" value="InterPro"/>
</dbReference>
<comment type="similarity">
    <text evidence="10">Belongs to the class-II aminoacyl-tRNA synthetase family. ProS type 1 subfamily.</text>
</comment>
<dbReference type="EC" id="6.1.1.15" evidence="10"/>
<reference evidence="12 13" key="1">
    <citation type="submission" date="2017-02" db="EMBL/GenBank/DDBJ databases">
        <authorList>
            <person name="Peterson S.W."/>
        </authorList>
    </citation>
    <scope>NUCLEOTIDE SEQUENCE [LARGE SCALE GENOMIC DNA]</scope>
    <source>
        <strain evidence="12 13">ATCC BAA-908</strain>
    </source>
</reference>
<dbReference type="SUPFAM" id="SSF55681">
    <property type="entry name" value="Class II aaRS and biotin synthetases"/>
    <property type="match status" value="1"/>
</dbReference>
<dbReference type="Gene3D" id="3.30.930.10">
    <property type="entry name" value="Bira Bifunctional Protein, Domain 2"/>
    <property type="match status" value="2"/>
</dbReference>
<dbReference type="PANTHER" id="PTHR42753">
    <property type="entry name" value="MITOCHONDRIAL RIBOSOME PROTEIN L39/PROLYL-TRNA LIGASE FAMILY MEMBER"/>
    <property type="match status" value="1"/>
</dbReference>
<dbReference type="AlphaFoldDB" id="A0A1T4MWT6"/>
<dbReference type="NCBIfam" id="NF006625">
    <property type="entry name" value="PRK09194.1"/>
    <property type="match status" value="1"/>
</dbReference>
<dbReference type="NCBIfam" id="TIGR00409">
    <property type="entry name" value="proS_fam_II"/>
    <property type="match status" value="1"/>
</dbReference>
<comment type="catalytic activity">
    <reaction evidence="9 10">
        <text>tRNA(Pro) + L-proline + ATP = L-prolyl-tRNA(Pro) + AMP + diphosphate</text>
        <dbReference type="Rhea" id="RHEA:14305"/>
        <dbReference type="Rhea" id="RHEA-COMP:9700"/>
        <dbReference type="Rhea" id="RHEA-COMP:9702"/>
        <dbReference type="ChEBI" id="CHEBI:30616"/>
        <dbReference type="ChEBI" id="CHEBI:33019"/>
        <dbReference type="ChEBI" id="CHEBI:60039"/>
        <dbReference type="ChEBI" id="CHEBI:78442"/>
        <dbReference type="ChEBI" id="CHEBI:78532"/>
        <dbReference type="ChEBI" id="CHEBI:456215"/>
        <dbReference type="EC" id="6.1.1.15"/>
    </reaction>
</comment>
<keyword evidence="7 10" id="KW-0648">Protein biosynthesis</keyword>
<evidence type="ECO:0000256" key="5">
    <source>
        <dbReference type="ARBA" id="ARBA00022741"/>
    </source>
</evidence>
<comment type="function">
    <text evidence="10">Catalyzes the attachment of proline to tRNA(Pro) in a two-step reaction: proline is first activated by ATP to form Pro-AMP and then transferred to the acceptor end of tRNA(Pro). As ProRS can inadvertently accommodate and process non-cognate amino acids such as alanine and cysteine, to avoid such errors it has two additional distinct editing activities against alanine. One activity is designated as 'pretransfer' editing and involves the tRNA(Pro)-independent hydrolysis of activated Ala-AMP. The other activity is designated 'posttransfer' editing and involves deacylation of mischarged Ala-tRNA(Pro). The misacylated Cys-tRNA(Pro) is not edited by ProRS.</text>
</comment>
<keyword evidence="13" id="KW-1185">Reference proteome</keyword>
<evidence type="ECO:0000256" key="2">
    <source>
        <dbReference type="ARBA" id="ARBA00011738"/>
    </source>
</evidence>
<comment type="subcellular location">
    <subcellularLocation>
        <location evidence="1 10">Cytoplasm</location>
    </subcellularLocation>
</comment>
<dbReference type="GeneID" id="78317389"/>
<dbReference type="OrthoDB" id="9809052at2"/>
<gene>
    <name evidence="10" type="primary">proS</name>
    <name evidence="12" type="ORF">SAMN02745149_02119</name>
</gene>
<dbReference type="Gene3D" id="3.40.50.800">
    <property type="entry name" value="Anticodon-binding domain"/>
    <property type="match status" value="1"/>
</dbReference>
<dbReference type="InterPro" id="IPR045864">
    <property type="entry name" value="aa-tRNA-synth_II/BPL/LPL"/>
</dbReference>
<evidence type="ECO:0000256" key="7">
    <source>
        <dbReference type="ARBA" id="ARBA00022917"/>
    </source>
</evidence>
<evidence type="ECO:0000256" key="9">
    <source>
        <dbReference type="ARBA" id="ARBA00047671"/>
    </source>
</evidence>
<dbReference type="PRINTS" id="PR01046">
    <property type="entry name" value="TRNASYNTHPRO"/>
</dbReference>
<evidence type="ECO:0000256" key="1">
    <source>
        <dbReference type="ARBA" id="ARBA00004496"/>
    </source>
</evidence>
<dbReference type="RefSeq" id="WP_078934001.1">
    <property type="nucleotide sequence ID" value="NZ_FUWG01000017.1"/>
</dbReference>
<comment type="domain">
    <text evidence="10">Consists of three domains: the N-terminal catalytic domain, the editing domain and the C-terminal anticodon-binding domain.</text>
</comment>
<dbReference type="PANTHER" id="PTHR42753:SF2">
    <property type="entry name" value="PROLINE--TRNA LIGASE"/>
    <property type="match status" value="1"/>
</dbReference>
<dbReference type="SUPFAM" id="SSF52954">
    <property type="entry name" value="Class II aaRS ABD-related"/>
    <property type="match status" value="1"/>
</dbReference>
<dbReference type="InterPro" id="IPR002316">
    <property type="entry name" value="Pro-tRNA-ligase_IIa"/>
</dbReference>
<dbReference type="InterPro" id="IPR004500">
    <property type="entry name" value="Pro-tRNA-synth_IIa_bac-type"/>
</dbReference>
<evidence type="ECO:0000256" key="3">
    <source>
        <dbReference type="ARBA" id="ARBA00022490"/>
    </source>
</evidence>
<keyword evidence="3 10" id="KW-0963">Cytoplasm</keyword>
<dbReference type="InterPro" id="IPR004154">
    <property type="entry name" value="Anticodon-bd"/>
</dbReference>
<dbReference type="CDD" id="cd04334">
    <property type="entry name" value="ProRS-INS"/>
    <property type="match status" value="1"/>
</dbReference>
<accession>A0A1T4MWT6</accession>
<comment type="subunit">
    <text evidence="2 10">Homodimer.</text>
</comment>
<evidence type="ECO:0000256" key="10">
    <source>
        <dbReference type="HAMAP-Rule" id="MF_01569"/>
    </source>
</evidence>
<name>A0A1T4MWT6_TREPO</name>
<evidence type="ECO:0000256" key="4">
    <source>
        <dbReference type="ARBA" id="ARBA00022598"/>
    </source>
</evidence>
<dbReference type="InterPro" id="IPR036754">
    <property type="entry name" value="YbaK/aa-tRNA-synt-asso_dom_sf"/>
</dbReference>
<proteinExistence type="inferred from homology"/>
<keyword evidence="4 10" id="KW-0436">Ligase</keyword>
<dbReference type="InterPro" id="IPR006195">
    <property type="entry name" value="aa-tRNA-synth_II"/>
</dbReference>
<dbReference type="InterPro" id="IPR023717">
    <property type="entry name" value="Pro-tRNA-Synthase_IIa_type1"/>
</dbReference>
<dbReference type="InterPro" id="IPR044140">
    <property type="entry name" value="ProRS_anticodon_short"/>
</dbReference>
<evidence type="ECO:0000256" key="6">
    <source>
        <dbReference type="ARBA" id="ARBA00022840"/>
    </source>
</evidence>
<dbReference type="InterPro" id="IPR036621">
    <property type="entry name" value="Anticodon-bd_dom_sf"/>
</dbReference>
<organism evidence="12 13">
    <name type="scientific">Treponema porcinum</name>
    <dbReference type="NCBI Taxonomy" id="261392"/>
    <lineage>
        <taxon>Bacteria</taxon>
        <taxon>Pseudomonadati</taxon>
        <taxon>Spirochaetota</taxon>
        <taxon>Spirochaetia</taxon>
        <taxon>Spirochaetales</taxon>
        <taxon>Treponemataceae</taxon>
        <taxon>Treponema</taxon>
    </lineage>
</organism>
<dbReference type="InterPro" id="IPR050062">
    <property type="entry name" value="Pro-tRNA_synthetase"/>
</dbReference>
<dbReference type="Pfam" id="PF04073">
    <property type="entry name" value="tRNA_edit"/>
    <property type="match status" value="1"/>
</dbReference>
<evidence type="ECO:0000313" key="12">
    <source>
        <dbReference type="EMBL" id="SJZ71245.1"/>
    </source>
</evidence>
<dbReference type="Proteomes" id="UP000190423">
    <property type="component" value="Unassembled WGS sequence"/>
</dbReference>
<dbReference type="GO" id="GO:0005829">
    <property type="term" value="C:cytosol"/>
    <property type="evidence" value="ECO:0007669"/>
    <property type="project" value="TreeGrafter"/>
</dbReference>
<keyword evidence="6 10" id="KW-0067">ATP-binding</keyword>
<dbReference type="HAMAP" id="MF_01569">
    <property type="entry name" value="Pro_tRNA_synth_type1"/>
    <property type="match status" value="1"/>
</dbReference>
<dbReference type="Pfam" id="PF00587">
    <property type="entry name" value="tRNA-synt_2b"/>
    <property type="match status" value="1"/>
</dbReference>